<name>A0A1R2CEG1_9CILI</name>
<dbReference type="EMBL" id="MPUH01000178">
    <property type="protein sequence ID" value="OMJ87392.1"/>
    <property type="molecule type" value="Genomic_DNA"/>
</dbReference>
<dbReference type="Gene3D" id="3.40.50.1820">
    <property type="entry name" value="alpha/beta hydrolase"/>
    <property type="match status" value="1"/>
</dbReference>
<comment type="caution">
    <text evidence="3">The sequence shown here is derived from an EMBL/GenBank/DDBJ whole genome shotgun (WGS) entry which is preliminary data.</text>
</comment>
<keyword evidence="4" id="KW-1185">Reference proteome</keyword>
<dbReference type="Pfam" id="PF12394">
    <property type="entry name" value="DUF3657"/>
    <property type="match status" value="1"/>
</dbReference>
<dbReference type="Proteomes" id="UP000187209">
    <property type="component" value="Unassembled WGS sequence"/>
</dbReference>
<dbReference type="InterPro" id="IPR022122">
    <property type="entry name" value="DUF3657"/>
</dbReference>
<dbReference type="Pfam" id="PF05057">
    <property type="entry name" value="DUF676"/>
    <property type="match status" value="1"/>
</dbReference>
<dbReference type="AlphaFoldDB" id="A0A1R2CEG1"/>
<reference evidence="3 4" key="1">
    <citation type="submission" date="2016-11" db="EMBL/GenBank/DDBJ databases">
        <title>The macronuclear genome of Stentor coeruleus: a giant cell with tiny introns.</title>
        <authorList>
            <person name="Slabodnick M."/>
            <person name="Ruby J.G."/>
            <person name="Reiff S.B."/>
            <person name="Swart E.C."/>
            <person name="Gosai S."/>
            <person name="Prabakaran S."/>
            <person name="Witkowska E."/>
            <person name="Larue G.E."/>
            <person name="Fisher S."/>
            <person name="Freeman R.M."/>
            <person name="Gunawardena J."/>
            <person name="Chu W."/>
            <person name="Stover N.A."/>
            <person name="Gregory B.D."/>
            <person name="Nowacki M."/>
            <person name="Derisi J."/>
            <person name="Roy S.W."/>
            <person name="Marshall W.F."/>
            <person name="Sood P."/>
        </authorList>
    </citation>
    <scope>NUCLEOTIDE SEQUENCE [LARGE SCALE GENOMIC DNA]</scope>
    <source>
        <strain evidence="3">WM001</strain>
    </source>
</reference>
<accession>A0A1R2CEG1</accession>
<protein>
    <recommendedName>
        <fullName evidence="2">DUF676 domain-containing protein</fullName>
    </recommendedName>
</protein>
<organism evidence="3 4">
    <name type="scientific">Stentor coeruleus</name>
    <dbReference type="NCBI Taxonomy" id="5963"/>
    <lineage>
        <taxon>Eukaryota</taxon>
        <taxon>Sar</taxon>
        <taxon>Alveolata</taxon>
        <taxon>Ciliophora</taxon>
        <taxon>Postciliodesmatophora</taxon>
        <taxon>Heterotrichea</taxon>
        <taxon>Heterotrichida</taxon>
        <taxon>Stentoridae</taxon>
        <taxon>Stentor</taxon>
    </lineage>
</organism>
<dbReference type="PANTHER" id="PTHR12482:SF5">
    <property type="entry name" value="DUF676 DOMAIN-CONTAINING PROTEIN"/>
    <property type="match status" value="1"/>
</dbReference>
<dbReference type="InterPro" id="IPR007751">
    <property type="entry name" value="DUF676_lipase-like"/>
</dbReference>
<evidence type="ECO:0000313" key="4">
    <source>
        <dbReference type="Proteomes" id="UP000187209"/>
    </source>
</evidence>
<comment type="similarity">
    <text evidence="1">Belongs to the FAM135 family.</text>
</comment>
<proteinExistence type="inferred from homology"/>
<evidence type="ECO:0000313" key="3">
    <source>
        <dbReference type="EMBL" id="OMJ87392.1"/>
    </source>
</evidence>
<feature type="domain" description="DUF676" evidence="2">
    <location>
        <begin position="442"/>
        <end position="627"/>
    </location>
</feature>
<evidence type="ECO:0000259" key="2">
    <source>
        <dbReference type="Pfam" id="PF05057"/>
    </source>
</evidence>
<dbReference type="PANTHER" id="PTHR12482">
    <property type="entry name" value="LIPASE ROG1-RELATED-RELATED"/>
    <property type="match status" value="1"/>
</dbReference>
<evidence type="ECO:0000256" key="1">
    <source>
        <dbReference type="ARBA" id="ARBA00007949"/>
    </source>
</evidence>
<dbReference type="InterPro" id="IPR029058">
    <property type="entry name" value="AB_hydrolase_fold"/>
</dbReference>
<sequence>MSLRAIVEIVVHLESFRNIDLFQQGLYYLQFEIFHTMSGKKFSASPYNIYSSDIPPKNSIRIPGQVIDIFYNSQAFYIKYCDEDVDLNEIAVFRTEVEVNNESEIPHLTIQCNLMYCDLGGRITGKMLKSVMENPPPFTKEASLEIQVLNYIEGVNQFVPMIFDDSHFCLMNSTIHVLLIDFRFRPTPMVSSIEENTQGPNKPSQELNIPMTLAEVFFPPGVDATAELIDQVHEKYIRLLTIVHNKNMRLIHEWEEYLKIGQANQTIKSIIPLENLSLDSTRDSIKLKSESFSSTLDNLDLTKIAEKILLEIQEIAGSMHYLLYNFIEILQKVPKHIAISLMYDYNTRLKDRWGESIFRKVCQVDNYNQLGEHNLASIHKSASRSLRTSEYYQNMEQIPISVVGYFPKPEFHPILFMDVYSINKDDEVDYDPSWVKFTYNRSKVTHLIVFVHGFQGNSFDVRLIRNQVALCRPDTILMCSHMNEGETEGNILQMGKRLSEEIVQYINEWCPKNSLEKISFIGHSLGGLIIRASLPYLSEYQEKFQFFITFSSPHLGYMYNTSKIVDAGLWIIKKWKKSECLKQLSMTDNTESKASFLYSLSLAKGIEWFKYIAFVGAHQDSYAPFESARIEVGPKASNDPKGRLYIEMASNILNRITASKLYRIDVNLKLKTKSIDSMIGRAAHIQMLDNNILVQMVLHCCAHFF</sequence>
<dbReference type="SUPFAM" id="SSF53474">
    <property type="entry name" value="alpha/beta-Hydrolases"/>
    <property type="match status" value="1"/>
</dbReference>
<dbReference type="InterPro" id="IPR044294">
    <property type="entry name" value="Lipase-like"/>
</dbReference>
<dbReference type="OrthoDB" id="273452at2759"/>
<gene>
    <name evidence="3" type="ORF">SteCoe_10899</name>
</gene>